<keyword evidence="8" id="KW-1185">Reference proteome</keyword>
<dbReference type="GO" id="GO:0003700">
    <property type="term" value="F:DNA-binding transcription factor activity"/>
    <property type="evidence" value="ECO:0007669"/>
    <property type="project" value="InterPro"/>
</dbReference>
<evidence type="ECO:0000313" key="6">
    <source>
        <dbReference type="EMBL" id="EOT64749.1"/>
    </source>
</evidence>
<dbReference type="InterPro" id="IPR050959">
    <property type="entry name" value="MarA-like"/>
</dbReference>
<dbReference type="Proteomes" id="UP000014148">
    <property type="component" value="Unassembled WGS sequence"/>
</dbReference>
<evidence type="ECO:0000313" key="8">
    <source>
        <dbReference type="Proteomes" id="UP000014148"/>
    </source>
</evidence>
<dbReference type="PROSITE" id="PS01124">
    <property type="entry name" value="HTH_ARAC_FAMILY_2"/>
    <property type="match status" value="1"/>
</dbReference>
<dbReference type="OrthoDB" id="5337216at2"/>
<evidence type="ECO:0000256" key="1">
    <source>
        <dbReference type="ARBA" id="ARBA00023015"/>
    </source>
</evidence>
<gene>
    <name evidence="6" type="ORF">I585_03950</name>
    <name evidence="5" type="ORF">UAI_01470</name>
</gene>
<dbReference type="EMBL" id="ASWA01000004">
    <property type="protein sequence ID" value="EOT64749.1"/>
    <property type="molecule type" value="Genomic_DNA"/>
</dbReference>
<keyword evidence="2" id="KW-0238">DNA-binding</keyword>
<evidence type="ECO:0000259" key="4">
    <source>
        <dbReference type="PROSITE" id="PS01124"/>
    </source>
</evidence>
<dbReference type="PROSITE" id="PS00041">
    <property type="entry name" value="HTH_ARAC_FAMILY_1"/>
    <property type="match status" value="1"/>
</dbReference>
<comment type="caution">
    <text evidence="5">The sequence shown here is derived from an EMBL/GenBank/DDBJ whole genome shotgun (WGS) entry which is preliminary data.</text>
</comment>
<evidence type="ECO:0000256" key="2">
    <source>
        <dbReference type="ARBA" id="ARBA00023125"/>
    </source>
</evidence>
<dbReference type="InterPro" id="IPR029441">
    <property type="entry name" value="Cass2"/>
</dbReference>
<dbReference type="eggNOG" id="COG2207">
    <property type="taxonomic scope" value="Bacteria"/>
</dbReference>
<dbReference type="Gene3D" id="3.20.80.10">
    <property type="entry name" value="Regulatory factor, effector binding domain"/>
    <property type="match status" value="1"/>
</dbReference>
<sequence length="303" mass="35338">MHAWEAVQKSVDYVEENIKEELSIEELAKVSFLSMYYFQKLFSRLVGKTVNEYIKARRVANAKPLLKSTNRRIADIAVEYGFNSHEAFTKAFKEIYSVTPETYRKNDLLLTDFLKPDLSIYYTLVDEGVPLMVDDMVLEVNQQELEQTEYYTGFSKQVDAREMNKVGVNALIELWDEFHEKKDTIPNLLTDGLEIDYFTTDATPGKVQYFVRGSSDDQKSEGFTQFDIEPGTFYVCTFEAENFEYLVEDALYKANNYFFETWLPRHGIGMDDMEPFLIQKYVNVTDEPKIEIWIKPTKELVGK</sequence>
<dbReference type="RefSeq" id="WP_010740316.1">
    <property type="nucleotide sequence ID" value="NZ_KB946250.1"/>
</dbReference>
<accession>R2P5C5</accession>
<dbReference type="Gene3D" id="1.10.10.60">
    <property type="entry name" value="Homeodomain-like"/>
    <property type="match status" value="2"/>
</dbReference>
<evidence type="ECO:0000313" key="7">
    <source>
        <dbReference type="Proteomes" id="UP000013783"/>
    </source>
</evidence>
<dbReference type="InterPro" id="IPR018060">
    <property type="entry name" value="HTH_AraC"/>
</dbReference>
<dbReference type="AlphaFoldDB" id="R2P5C5"/>
<reference evidence="5 7" key="1">
    <citation type="submission" date="2013-02" db="EMBL/GenBank/DDBJ databases">
        <title>The Genome Sequence of Enterococcus malodoratus ATCC_43197.</title>
        <authorList>
            <consortium name="The Broad Institute Genome Sequencing Platform"/>
            <consortium name="The Broad Institute Genome Sequencing Center for Infectious Disease"/>
            <person name="Earl A.M."/>
            <person name="Gilmore M.S."/>
            <person name="Lebreton F."/>
            <person name="Walker B."/>
            <person name="Young S.K."/>
            <person name="Zeng Q."/>
            <person name="Gargeya S."/>
            <person name="Fitzgerald M."/>
            <person name="Haas B."/>
            <person name="Abouelleil A."/>
            <person name="Alvarado L."/>
            <person name="Arachchi H.M."/>
            <person name="Berlin A.M."/>
            <person name="Chapman S.B."/>
            <person name="Dewar J."/>
            <person name="Goldberg J."/>
            <person name="Griggs A."/>
            <person name="Gujja S."/>
            <person name="Hansen M."/>
            <person name="Howarth C."/>
            <person name="Imamovic A."/>
            <person name="Larimer J."/>
            <person name="McCowan C."/>
            <person name="Murphy C."/>
            <person name="Neiman D."/>
            <person name="Pearson M."/>
            <person name="Priest M."/>
            <person name="Roberts A."/>
            <person name="Saif S."/>
            <person name="Shea T."/>
            <person name="Sisk P."/>
            <person name="Sykes S."/>
            <person name="Wortman J."/>
            <person name="Nusbaum C."/>
            <person name="Birren B."/>
        </authorList>
    </citation>
    <scope>NUCLEOTIDE SEQUENCE [LARGE SCALE GENOMIC DNA]</scope>
    <source>
        <strain evidence="5 7">ATCC 43197</strain>
    </source>
</reference>
<dbReference type="GO" id="GO:0043565">
    <property type="term" value="F:sequence-specific DNA binding"/>
    <property type="evidence" value="ECO:0007669"/>
    <property type="project" value="InterPro"/>
</dbReference>
<evidence type="ECO:0000313" key="5">
    <source>
        <dbReference type="EMBL" id="EOH79492.1"/>
    </source>
</evidence>
<dbReference type="Pfam" id="PF14526">
    <property type="entry name" value="Cass2"/>
    <property type="match status" value="1"/>
</dbReference>
<dbReference type="SMART" id="SM00342">
    <property type="entry name" value="HTH_ARAC"/>
    <property type="match status" value="1"/>
</dbReference>
<dbReference type="STRING" id="71451.RV07_GL002322"/>
<dbReference type="PRINTS" id="PR00032">
    <property type="entry name" value="HTHARAC"/>
</dbReference>
<protein>
    <recommendedName>
        <fullName evidence="4">HTH araC/xylS-type domain-containing protein</fullName>
    </recommendedName>
</protein>
<dbReference type="Pfam" id="PF12833">
    <property type="entry name" value="HTH_18"/>
    <property type="match status" value="1"/>
</dbReference>
<dbReference type="PANTHER" id="PTHR47504:SF5">
    <property type="entry name" value="RIGHT ORIGIN-BINDING PROTEIN"/>
    <property type="match status" value="1"/>
</dbReference>
<name>R2P5C5_9ENTE</name>
<dbReference type="EMBL" id="AJAK01000010">
    <property type="protein sequence ID" value="EOH79492.1"/>
    <property type="molecule type" value="Genomic_DNA"/>
</dbReference>
<organism evidence="5 7">
    <name type="scientific">Enterococcus malodoratus ATCC 43197</name>
    <dbReference type="NCBI Taxonomy" id="1158601"/>
    <lineage>
        <taxon>Bacteria</taxon>
        <taxon>Bacillati</taxon>
        <taxon>Bacillota</taxon>
        <taxon>Bacilli</taxon>
        <taxon>Lactobacillales</taxon>
        <taxon>Enterococcaceae</taxon>
        <taxon>Enterococcus</taxon>
    </lineage>
</organism>
<dbReference type="SUPFAM" id="SSF46689">
    <property type="entry name" value="Homeodomain-like"/>
    <property type="match status" value="2"/>
</dbReference>
<dbReference type="PATRIC" id="fig|1158601.3.peg.1439"/>
<evidence type="ECO:0000256" key="3">
    <source>
        <dbReference type="ARBA" id="ARBA00023163"/>
    </source>
</evidence>
<dbReference type="InterPro" id="IPR018062">
    <property type="entry name" value="HTH_AraC-typ_CS"/>
</dbReference>
<proteinExistence type="predicted"/>
<reference evidence="6 8" key="2">
    <citation type="submission" date="2013-03" db="EMBL/GenBank/DDBJ databases">
        <title>The Genome Sequence of Enterococcus malodoratus ATCC_43197 (PacBio/Illumina hybrid assembly).</title>
        <authorList>
            <consortium name="The Broad Institute Genomics Platform"/>
            <consortium name="The Broad Institute Genome Sequencing Center for Infectious Disease"/>
            <person name="Earl A."/>
            <person name="Russ C."/>
            <person name="Gilmore M."/>
            <person name="Surin D."/>
            <person name="Walker B."/>
            <person name="Young S."/>
            <person name="Zeng Q."/>
            <person name="Gargeya S."/>
            <person name="Fitzgerald M."/>
            <person name="Haas B."/>
            <person name="Abouelleil A."/>
            <person name="Allen A.W."/>
            <person name="Alvarado L."/>
            <person name="Arachchi H.M."/>
            <person name="Berlin A.M."/>
            <person name="Chapman S.B."/>
            <person name="Gainer-Dewar J."/>
            <person name="Goldberg J."/>
            <person name="Griggs A."/>
            <person name="Gujja S."/>
            <person name="Hansen M."/>
            <person name="Howarth C."/>
            <person name="Imamovic A."/>
            <person name="Ireland A."/>
            <person name="Larimer J."/>
            <person name="McCowan C."/>
            <person name="Murphy C."/>
            <person name="Pearson M."/>
            <person name="Poon T.W."/>
            <person name="Priest M."/>
            <person name="Roberts A."/>
            <person name="Saif S."/>
            <person name="Shea T."/>
            <person name="Sisk P."/>
            <person name="Sykes S."/>
            <person name="Wortman J."/>
            <person name="Nusbaum C."/>
            <person name="Birren B."/>
        </authorList>
    </citation>
    <scope>NUCLEOTIDE SEQUENCE [LARGE SCALE GENOMIC DNA]</scope>
    <source>
        <strain evidence="6 8">ATCC 43197</strain>
    </source>
</reference>
<keyword evidence="1" id="KW-0805">Transcription regulation</keyword>
<dbReference type="InterPro" id="IPR020449">
    <property type="entry name" value="Tscrpt_reg_AraC-type_HTH"/>
</dbReference>
<dbReference type="PANTHER" id="PTHR47504">
    <property type="entry name" value="RIGHT ORIGIN-BINDING PROTEIN"/>
    <property type="match status" value="1"/>
</dbReference>
<keyword evidence="3" id="KW-0804">Transcription</keyword>
<dbReference type="InterPro" id="IPR009057">
    <property type="entry name" value="Homeodomain-like_sf"/>
</dbReference>
<dbReference type="eggNOG" id="COG3708">
    <property type="taxonomic scope" value="Bacteria"/>
</dbReference>
<feature type="domain" description="HTH araC/xylS-type" evidence="4">
    <location>
        <begin position="8"/>
        <end position="106"/>
    </location>
</feature>
<dbReference type="Proteomes" id="UP000013783">
    <property type="component" value="Unassembled WGS sequence"/>
</dbReference>
<dbReference type="InterPro" id="IPR011256">
    <property type="entry name" value="Reg_factor_effector_dom_sf"/>
</dbReference>